<keyword evidence="2" id="KW-1185">Reference proteome</keyword>
<dbReference type="EMBL" id="JAUFQS010000047">
    <property type="protein sequence ID" value="MDN3690758.1"/>
    <property type="molecule type" value="Genomic_DNA"/>
</dbReference>
<dbReference type="RefSeq" id="WP_163382787.1">
    <property type="nucleotide sequence ID" value="NZ_JAUFQS010000047.1"/>
</dbReference>
<reference evidence="2" key="1">
    <citation type="journal article" date="2019" name="Int. J. Syst. Evol. Microbiol.">
        <title>The Global Catalogue of Microorganisms (GCM) 10K type strain sequencing project: providing services to taxonomists for standard genome sequencing and annotation.</title>
        <authorList>
            <consortium name="The Broad Institute Genomics Platform"/>
            <consortium name="The Broad Institute Genome Sequencing Center for Infectious Disease"/>
            <person name="Wu L."/>
            <person name="Ma J."/>
        </authorList>
    </citation>
    <scope>NUCLEOTIDE SEQUENCE [LARGE SCALE GENOMIC DNA]</scope>
    <source>
        <strain evidence="2">CECT 7706</strain>
    </source>
</reference>
<dbReference type="Proteomes" id="UP001236663">
    <property type="component" value="Unassembled WGS sequence"/>
</dbReference>
<organism evidence="1 2">
    <name type="scientific">Cyclobacterium jeungdonense</name>
    <dbReference type="NCBI Taxonomy" id="708087"/>
    <lineage>
        <taxon>Bacteria</taxon>
        <taxon>Pseudomonadati</taxon>
        <taxon>Bacteroidota</taxon>
        <taxon>Cytophagia</taxon>
        <taxon>Cytophagales</taxon>
        <taxon>Cyclobacteriaceae</taxon>
        <taxon>Cyclobacterium</taxon>
    </lineage>
</organism>
<evidence type="ECO:0000313" key="1">
    <source>
        <dbReference type="EMBL" id="MDN3690758.1"/>
    </source>
</evidence>
<protein>
    <submittedName>
        <fullName evidence="1">Uncharacterized protein</fullName>
    </submittedName>
</protein>
<evidence type="ECO:0000313" key="2">
    <source>
        <dbReference type="Proteomes" id="UP001236663"/>
    </source>
</evidence>
<proteinExistence type="predicted"/>
<accession>A0ABT8CD78</accession>
<name>A0ABT8CD78_9BACT</name>
<dbReference type="Gene3D" id="3.10.450.360">
    <property type="match status" value="1"/>
</dbReference>
<comment type="caution">
    <text evidence="1">The sequence shown here is derived from an EMBL/GenBank/DDBJ whole genome shotgun (WGS) entry which is preliminary data.</text>
</comment>
<sequence>MLKIKSMPFVKLPIFSFIGLLVFYSGQTMGQEKTEREFRVKAEEVPEAAKRWVIQAFNPSNKIKWFYEETSGKSSFEAKFSHDRLNHSVEFDLSGKIEDVEVQVKWTELPEKIQDAITAYFESKFSKFRIEKVQVQYTGEPNEMIKWAKTASSGLIQTRYEVEFYGESENAKKLWEGLFDENGKMLNLREIILPAASNLFF</sequence>
<dbReference type="SUPFAM" id="SSF160574">
    <property type="entry name" value="BT0923-like"/>
    <property type="match status" value="1"/>
</dbReference>
<gene>
    <name evidence="1" type="ORF">QWZ15_23250</name>
</gene>